<dbReference type="EMBL" id="JYDQ01000021">
    <property type="protein sequence ID" value="KRY20877.1"/>
    <property type="molecule type" value="Genomic_DNA"/>
</dbReference>
<feature type="non-terminal residue" evidence="1">
    <location>
        <position position="65"/>
    </location>
</feature>
<proteinExistence type="predicted"/>
<organism evidence="1 2">
    <name type="scientific">Trichinella patagoniensis</name>
    <dbReference type="NCBI Taxonomy" id="990121"/>
    <lineage>
        <taxon>Eukaryota</taxon>
        <taxon>Metazoa</taxon>
        <taxon>Ecdysozoa</taxon>
        <taxon>Nematoda</taxon>
        <taxon>Enoplea</taxon>
        <taxon>Dorylaimia</taxon>
        <taxon>Trichinellida</taxon>
        <taxon>Trichinellidae</taxon>
        <taxon>Trichinella</taxon>
    </lineage>
</organism>
<evidence type="ECO:0000313" key="2">
    <source>
        <dbReference type="Proteomes" id="UP000054783"/>
    </source>
</evidence>
<keyword evidence="2" id="KW-1185">Reference proteome</keyword>
<reference evidence="1 2" key="1">
    <citation type="submission" date="2015-01" db="EMBL/GenBank/DDBJ databases">
        <title>Evolution of Trichinella species and genotypes.</title>
        <authorList>
            <person name="Korhonen P.K."/>
            <person name="Edoardo P."/>
            <person name="Giuseppe L.R."/>
            <person name="Gasser R.B."/>
        </authorList>
    </citation>
    <scope>NUCLEOTIDE SEQUENCE [LARGE SCALE GENOMIC DNA]</scope>
    <source>
        <strain evidence="1">ISS2496</strain>
    </source>
</reference>
<dbReference type="AlphaFoldDB" id="A0A0V1A7W2"/>
<gene>
    <name evidence="1" type="ORF">T12_8928</name>
</gene>
<name>A0A0V1A7W2_9BILA</name>
<comment type="caution">
    <text evidence="1">The sequence shown here is derived from an EMBL/GenBank/DDBJ whole genome shotgun (WGS) entry which is preliminary data.</text>
</comment>
<dbReference type="Proteomes" id="UP000054783">
    <property type="component" value="Unassembled WGS sequence"/>
</dbReference>
<accession>A0A0V1A7W2</accession>
<sequence>MQEKFQDILKMKILNWVIDPFSNTDEIEMELEEELIDLQIETKEERKNNDREIKFKLKLLKIHLT</sequence>
<protein>
    <submittedName>
        <fullName evidence="1">Uncharacterized protein</fullName>
    </submittedName>
</protein>
<evidence type="ECO:0000313" key="1">
    <source>
        <dbReference type="EMBL" id="KRY20877.1"/>
    </source>
</evidence>